<accession>A0A926NR86</accession>
<dbReference type="EMBL" id="JABFCZ010000006">
    <property type="protein sequence ID" value="MBD1545877.1"/>
    <property type="molecule type" value="Genomic_DNA"/>
</dbReference>
<dbReference type="RefSeq" id="WP_190290551.1">
    <property type="nucleotide sequence ID" value="NZ_JABFCZ010000006.1"/>
</dbReference>
<sequence length="192" mass="21291">MEIAAFGRANLDLKSFGRLPHDPPPSWKISGIGDLIGALCALADSGYWSKSDIASWADRIIAAIETPRYWLVDLSLRASSDVPDSDVVKFDQVDWFEANFPDDLNDMTAGLVLLNFDCGRLSEEENRHKVGELADGGYVTGIEIEEMWDIPLDDARLNLLRLLGREVLASVDVDRVSSCHSELVSPTRLQPF</sequence>
<proteinExistence type="predicted"/>
<dbReference type="AlphaFoldDB" id="A0A926NR86"/>
<name>A0A926NR86_9HYPH</name>
<gene>
    <name evidence="1" type="ORF">HK439_06355</name>
</gene>
<comment type="caution">
    <text evidence="1">The sequence shown here is derived from an EMBL/GenBank/DDBJ whole genome shotgun (WGS) entry which is preliminary data.</text>
</comment>
<protein>
    <submittedName>
        <fullName evidence="1">Uncharacterized protein</fullName>
    </submittedName>
</protein>
<organism evidence="1 2">
    <name type="scientific">Roseibium aggregatum</name>
    <dbReference type="NCBI Taxonomy" id="187304"/>
    <lineage>
        <taxon>Bacteria</taxon>
        <taxon>Pseudomonadati</taxon>
        <taxon>Pseudomonadota</taxon>
        <taxon>Alphaproteobacteria</taxon>
        <taxon>Hyphomicrobiales</taxon>
        <taxon>Stappiaceae</taxon>
        <taxon>Roseibium</taxon>
    </lineage>
</organism>
<reference evidence="1" key="1">
    <citation type="submission" date="2020-05" db="EMBL/GenBank/DDBJ databases">
        <title>Identification of trans-AT polyketide cluster in two marine bacteria, producers of a novel glutaramide-containing polyketide sesbanimide D and analogs.</title>
        <authorList>
            <person name="Kacar D."/>
            <person name="Rodriguez P."/>
            <person name="Canedo L."/>
            <person name="Gonzalez E."/>
            <person name="Galan B."/>
            <person name="De La Calle F."/>
            <person name="Garcia J.L."/>
        </authorList>
    </citation>
    <scope>NUCLEOTIDE SEQUENCE</scope>
    <source>
        <strain evidence="1">PHM038</strain>
    </source>
</reference>
<dbReference type="Proteomes" id="UP000598467">
    <property type="component" value="Unassembled WGS sequence"/>
</dbReference>
<evidence type="ECO:0000313" key="2">
    <source>
        <dbReference type="Proteomes" id="UP000598467"/>
    </source>
</evidence>
<evidence type="ECO:0000313" key="1">
    <source>
        <dbReference type="EMBL" id="MBD1545877.1"/>
    </source>
</evidence>